<protein>
    <recommendedName>
        <fullName evidence="3">DUF368 domain-containing protein</fullName>
    </recommendedName>
</protein>
<dbReference type="RefSeq" id="WP_350269460.1">
    <property type="nucleotide sequence ID" value="NZ_CP158281.1"/>
</dbReference>
<evidence type="ECO:0008006" key="3">
    <source>
        <dbReference type="Google" id="ProtNLM"/>
    </source>
</evidence>
<keyword evidence="1" id="KW-1133">Transmembrane helix</keyword>
<feature type="transmembrane region" description="Helical" evidence="1">
    <location>
        <begin position="162"/>
        <end position="181"/>
    </location>
</feature>
<evidence type="ECO:0000256" key="1">
    <source>
        <dbReference type="SAM" id="Phobius"/>
    </source>
</evidence>
<gene>
    <name evidence="2" type="ORF">AAFP32_12850</name>
</gene>
<dbReference type="EMBL" id="CP158281">
    <property type="protein sequence ID" value="XBV88441.1"/>
    <property type="molecule type" value="Genomic_DNA"/>
</dbReference>
<feature type="transmembrane region" description="Helical" evidence="1">
    <location>
        <begin position="101"/>
        <end position="125"/>
    </location>
</feature>
<dbReference type="KEGG" id="bkr:AAFP32_12850"/>
<organism evidence="2">
    <name type="scientific">Brevibacterium koreense</name>
    <dbReference type="NCBI Taxonomy" id="3140787"/>
    <lineage>
        <taxon>Bacteria</taxon>
        <taxon>Bacillati</taxon>
        <taxon>Actinomycetota</taxon>
        <taxon>Actinomycetes</taxon>
        <taxon>Micrococcales</taxon>
        <taxon>Brevibacteriaceae</taxon>
        <taxon>Brevibacterium</taxon>
    </lineage>
</organism>
<dbReference type="AlphaFoldDB" id="A0AAU7UIZ5"/>
<reference evidence="2" key="1">
    <citation type="submission" date="2024-06" db="EMBL/GenBank/DDBJ databases">
        <title>Brevibacterium koreense sp. nov., isolated from jogae-jeotgal, a Korean fermented seafood.</title>
        <authorList>
            <person name="Whon T.W."/>
            <person name="Nam S."/>
            <person name="Kim Y."/>
        </authorList>
    </citation>
    <scope>NUCLEOTIDE SEQUENCE</scope>
    <source>
        <strain evidence="2">CBA3109</strain>
    </source>
</reference>
<feature type="transmembrane region" description="Helical" evidence="1">
    <location>
        <begin position="193"/>
        <end position="211"/>
    </location>
</feature>
<keyword evidence="1" id="KW-0812">Transmembrane</keyword>
<accession>A0AAU7UIZ5</accession>
<keyword evidence="1" id="KW-0472">Membrane</keyword>
<proteinExistence type="predicted"/>
<evidence type="ECO:0000313" key="2">
    <source>
        <dbReference type="EMBL" id="XBV88441.1"/>
    </source>
</evidence>
<name>A0AAU7UIZ5_9MICO</name>
<sequence length="221" mass="23389">MTFKGQLVCMFFPGGLLIIIGGAMIDYLHGFGVALGSVGFLLLIAWPIFTITVHIRHERRLKRAERQRDAEPVSITQVGAPVEEVIVHDPLHTFVTTVENLTFLIGLPVTLLGGLGVFCLVTASSDPSKETFKVVAGIGSLGLLGAYLLLIVRGRSAFTLKVIGAAVTVFGIAGALAVGLVLKEDGITSVSDIVMAVASVVMIAGGLWLAFTGRNTFKRVD</sequence>
<feature type="transmembrane region" description="Helical" evidence="1">
    <location>
        <begin position="7"/>
        <end position="25"/>
    </location>
</feature>
<feature type="transmembrane region" description="Helical" evidence="1">
    <location>
        <begin position="131"/>
        <end position="150"/>
    </location>
</feature>
<feature type="transmembrane region" description="Helical" evidence="1">
    <location>
        <begin position="31"/>
        <end position="53"/>
    </location>
</feature>